<dbReference type="AlphaFoldDB" id="A0A1H6DBQ3"/>
<proteinExistence type="predicted"/>
<dbReference type="InterPro" id="IPR036063">
    <property type="entry name" value="Smr_dom_sf"/>
</dbReference>
<reference evidence="2 3" key="1">
    <citation type="submission" date="2016-10" db="EMBL/GenBank/DDBJ databases">
        <authorList>
            <person name="de Groot N.N."/>
        </authorList>
    </citation>
    <scope>NUCLEOTIDE SEQUENCE [LARGE SCALE GENOMIC DNA]</scope>
    <source>
        <strain evidence="2 3">CGMCC 4.2023</strain>
    </source>
</reference>
<evidence type="ECO:0000313" key="2">
    <source>
        <dbReference type="EMBL" id="SEG82135.1"/>
    </source>
</evidence>
<sequence>MTLTLDLHPLFRSDRDIDRAVREIIFRAAATKADTVEIIAGKGSGKLRSRVLATLRQPHLKRLYRSFETDPSNQGRIVVHFGRAASGE</sequence>
<dbReference type="Gene3D" id="3.30.1370.110">
    <property type="match status" value="1"/>
</dbReference>
<dbReference type="PROSITE" id="PS50828">
    <property type="entry name" value="SMR"/>
    <property type="match status" value="1"/>
</dbReference>
<protein>
    <submittedName>
        <fullName evidence="2">Smr domain-containing protein</fullName>
    </submittedName>
</protein>
<dbReference type="OrthoDB" id="5784976at2"/>
<dbReference type="InterPro" id="IPR002625">
    <property type="entry name" value="Smr_dom"/>
</dbReference>
<dbReference type="Pfam" id="PF01713">
    <property type="entry name" value="Smr"/>
    <property type="match status" value="1"/>
</dbReference>
<feature type="domain" description="Smr" evidence="1">
    <location>
        <begin position="1"/>
        <end position="82"/>
    </location>
</feature>
<dbReference type="Proteomes" id="UP000236754">
    <property type="component" value="Unassembled WGS sequence"/>
</dbReference>
<evidence type="ECO:0000259" key="1">
    <source>
        <dbReference type="PROSITE" id="PS50828"/>
    </source>
</evidence>
<dbReference type="EMBL" id="FNVU01000013">
    <property type="protein sequence ID" value="SEG82135.1"/>
    <property type="molecule type" value="Genomic_DNA"/>
</dbReference>
<evidence type="ECO:0000313" key="3">
    <source>
        <dbReference type="Proteomes" id="UP000236754"/>
    </source>
</evidence>
<dbReference type="SUPFAM" id="SSF160443">
    <property type="entry name" value="SMR domain-like"/>
    <property type="match status" value="1"/>
</dbReference>
<dbReference type="RefSeq" id="WP_103888598.1">
    <property type="nucleotide sequence ID" value="NZ_FNVU01000013.1"/>
</dbReference>
<organism evidence="2 3">
    <name type="scientific">Actinacidiphila yanglinensis</name>
    <dbReference type="NCBI Taxonomy" id="310779"/>
    <lineage>
        <taxon>Bacteria</taxon>
        <taxon>Bacillati</taxon>
        <taxon>Actinomycetota</taxon>
        <taxon>Actinomycetes</taxon>
        <taxon>Kitasatosporales</taxon>
        <taxon>Streptomycetaceae</taxon>
        <taxon>Actinacidiphila</taxon>
    </lineage>
</organism>
<accession>A0A1H6DBQ3</accession>
<gene>
    <name evidence="2" type="ORF">SAMN05216223_11390</name>
</gene>
<name>A0A1H6DBQ3_9ACTN</name>
<keyword evidence="3" id="KW-1185">Reference proteome</keyword>